<organism evidence="2 3">
    <name type="scientific">Kitasatospora cineracea</name>
    <dbReference type="NCBI Taxonomy" id="88074"/>
    <lineage>
        <taxon>Bacteria</taxon>
        <taxon>Bacillati</taxon>
        <taxon>Actinomycetota</taxon>
        <taxon>Actinomycetes</taxon>
        <taxon>Kitasatosporales</taxon>
        <taxon>Streptomycetaceae</taxon>
        <taxon>Kitasatospora</taxon>
    </lineage>
</organism>
<dbReference type="Proteomes" id="UP000267408">
    <property type="component" value="Unassembled WGS sequence"/>
</dbReference>
<feature type="transmembrane region" description="Helical" evidence="1">
    <location>
        <begin position="20"/>
        <end position="37"/>
    </location>
</feature>
<gene>
    <name evidence="2" type="ORF">EDD39_2954</name>
</gene>
<proteinExistence type="predicted"/>
<keyword evidence="1" id="KW-0812">Transmembrane</keyword>
<protein>
    <submittedName>
        <fullName evidence="2">Uncharacterized protein</fullName>
    </submittedName>
</protein>
<name>A0A8G1UIS2_9ACTN</name>
<dbReference type="EMBL" id="RJVJ01000001">
    <property type="protein sequence ID" value="ROR44746.1"/>
    <property type="molecule type" value="Genomic_DNA"/>
</dbReference>
<reference evidence="2 3" key="1">
    <citation type="submission" date="2018-11" db="EMBL/GenBank/DDBJ databases">
        <title>Sequencing the genomes of 1000 actinobacteria strains.</title>
        <authorList>
            <person name="Klenk H.-P."/>
        </authorList>
    </citation>
    <scope>NUCLEOTIDE SEQUENCE [LARGE SCALE GENOMIC DNA]</scope>
    <source>
        <strain evidence="2 3">DSM 44780</strain>
    </source>
</reference>
<accession>A0A8G1UIS2</accession>
<dbReference type="OrthoDB" id="4351124at2"/>
<keyword evidence="1" id="KW-1133">Transmembrane helix</keyword>
<evidence type="ECO:0000313" key="3">
    <source>
        <dbReference type="Proteomes" id="UP000267408"/>
    </source>
</evidence>
<keyword evidence="1" id="KW-0472">Membrane</keyword>
<dbReference type="RefSeq" id="WP_123556252.1">
    <property type="nucleotide sequence ID" value="NZ_RJVJ01000001.1"/>
</dbReference>
<feature type="transmembrane region" description="Helical" evidence="1">
    <location>
        <begin position="43"/>
        <end position="63"/>
    </location>
</feature>
<dbReference type="AlphaFoldDB" id="A0A8G1UIS2"/>
<evidence type="ECO:0000313" key="2">
    <source>
        <dbReference type="EMBL" id="ROR44746.1"/>
    </source>
</evidence>
<comment type="caution">
    <text evidence="2">The sequence shown here is derived from an EMBL/GenBank/DDBJ whole genome shotgun (WGS) entry which is preliminary data.</text>
</comment>
<evidence type="ECO:0000256" key="1">
    <source>
        <dbReference type="SAM" id="Phobius"/>
    </source>
</evidence>
<sequence length="89" mass="9318">MPTVPPPSELTRTINTIQRGMFAAVLVVIAATAASALRDQLLITYPLLAVVAGLLWLQSVVVLRLPKAINQAAEQHGGPPLLPGTAARS</sequence>